<sequence>MFLKLNHQNLEVYKSAKKLLNASYDILEKLPDSENFNLKSQLKRASTSVLLNISEGSSRKSKTERNRFYEIARGSIVEIDTCCEVIIERNYIKPEELTELGNYIVSTFILLSNLLKS</sequence>
<dbReference type="PANTHER" id="PTHR38471:SF2">
    <property type="entry name" value="FOUR HELIX BUNDLE PROTEIN"/>
    <property type="match status" value="1"/>
</dbReference>
<evidence type="ECO:0000313" key="1">
    <source>
        <dbReference type="EMBL" id="AIL47116.1"/>
    </source>
</evidence>
<dbReference type="KEGG" id="eao:BD94_3341"/>
<dbReference type="HOGENOM" id="CLU_129874_0_1_10"/>
<dbReference type="Proteomes" id="UP000028933">
    <property type="component" value="Chromosome"/>
</dbReference>
<organism evidence="1 2">
    <name type="scientific">Elizabethkingia anophelis NUHP1</name>
    <dbReference type="NCBI Taxonomy" id="1338011"/>
    <lineage>
        <taxon>Bacteria</taxon>
        <taxon>Pseudomonadati</taxon>
        <taxon>Bacteroidota</taxon>
        <taxon>Flavobacteriia</taxon>
        <taxon>Flavobacteriales</taxon>
        <taxon>Weeksellaceae</taxon>
        <taxon>Elizabethkingia</taxon>
    </lineage>
</organism>
<dbReference type="Gene3D" id="1.20.1440.60">
    <property type="entry name" value="23S rRNA-intervening sequence"/>
    <property type="match status" value="1"/>
</dbReference>
<dbReference type="RefSeq" id="WP_024565989.1">
    <property type="nucleotide sequence ID" value="NZ_CP007547.1"/>
</dbReference>
<reference evidence="1" key="1">
    <citation type="journal article" date="2013" name="Lancet">
        <title>First case of E anophelis outbreak in an intensive-care unit.</title>
        <authorList>
            <person name="Teo J."/>
            <person name="Tan S.Y."/>
            <person name="Tay M."/>
            <person name="Ding Y."/>
            <person name="Kjelleberg S."/>
            <person name="Givskov M."/>
            <person name="Lin R.T."/>
            <person name="Yang L."/>
        </authorList>
    </citation>
    <scope>NUCLEOTIDE SEQUENCE [LARGE SCALE GENOMIC DNA]</scope>
    <source>
        <strain evidence="1">NUHP1</strain>
    </source>
</reference>
<dbReference type="InterPro" id="IPR036583">
    <property type="entry name" value="23S_rRNA_IVS_sf"/>
</dbReference>
<reference evidence="1" key="2">
    <citation type="journal article" date="2015" name="Genome Biol. Evol.">
        <title>Complete Genome Sequence and Transcriptomic Analysis of the Novel Pathogen Elizabethkingia anophelis in Response to Oxidative Stress.</title>
        <authorList>
            <person name="Li Y."/>
            <person name="Liu Y."/>
            <person name="Chew S.C."/>
            <person name="Tay M."/>
            <person name="Salido M.M."/>
            <person name="Teo J."/>
            <person name="Lauro F.M."/>
            <person name="Givskov M."/>
            <person name="Yang L."/>
        </authorList>
    </citation>
    <scope>NUCLEOTIDE SEQUENCE</scope>
    <source>
        <strain evidence="1">NUHP1</strain>
    </source>
</reference>
<dbReference type="GeneID" id="66584373"/>
<dbReference type="EMBL" id="CP007547">
    <property type="protein sequence ID" value="AIL47116.1"/>
    <property type="molecule type" value="Genomic_DNA"/>
</dbReference>
<protein>
    <submittedName>
        <fullName evidence="1">23Sr RNA protein</fullName>
    </submittedName>
</protein>
<dbReference type="NCBIfam" id="TIGR02436">
    <property type="entry name" value="four helix bundle protein"/>
    <property type="match status" value="1"/>
</dbReference>
<dbReference type="eggNOG" id="ENOG5033HNK">
    <property type="taxonomic scope" value="Bacteria"/>
</dbReference>
<accession>A0A077EHN9</accession>
<dbReference type="Pfam" id="PF05635">
    <property type="entry name" value="23S_rRNA_IVP"/>
    <property type="match status" value="1"/>
</dbReference>
<name>A0A077EHN9_9FLAO</name>
<gene>
    <name evidence="1" type="ORF">BD94_3341</name>
</gene>
<dbReference type="InterPro" id="IPR012657">
    <property type="entry name" value="23S_rRNA-intervening_sequence"/>
</dbReference>
<evidence type="ECO:0000313" key="2">
    <source>
        <dbReference type="Proteomes" id="UP000028933"/>
    </source>
</evidence>
<dbReference type="CDD" id="cd16377">
    <property type="entry name" value="23S_rRNA_IVP_like"/>
    <property type="match status" value="1"/>
</dbReference>
<proteinExistence type="predicted"/>
<dbReference type="PANTHER" id="PTHR38471">
    <property type="entry name" value="FOUR HELIX BUNDLE PROTEIN"/>
    <property type="match status" value="1"/>
</dbReference>
<dbReference type="AlphaFoldDB" id="A0A077EHN9"/>
<dbReference type="STRING" id="1338011.BD94_3341"/>
<dbReference type="SUPFAM" id="SSF158446">
    <property type="entry name" value="IVS-encoded protein-like"/>
    <property type="match status" value="1"/>
</dbReference>